<dbReference type="AlphaFoldDB" id="A0A7X1NS62"/>
<sequence length="251" mass="26990">MPRRRILNPLTELLAAVLLVVLVLVVNRWEFSLAVLLLVVVPAVLTSGRARQIGLAVLLIAGPLLLSSLLLHGLFFPEGRTVLLDLGPARVTREGLAFAAVMGLRMSVFTGVLLTAAMTLDVPELLATMTHRQWNRKLVFVVGSAVGLIPHVALRSRQITRAQQARGLVVGRGPLSRVRALLTVTTPLVIGLLVDASERNRMLGARGFSSPGPRTSYLPDTDTPRQRAVRRAMAVGVGLFSVLWLGSGVLA</sequence>
<dbReference type="EMBL" id="VJXX01000006">
    <property type="protein sequence ID" value="MPY11992.1"/>
    <property type="molecule type" value="Genomic_DNA"/>
</dbReference>
<dbReference type="PANTHER" id="PTHR33514">
    <property type="entry name" value="PROTEIN ABCI12, CHLOROPLASTIC"/>
    <property type="match status" value="1"/>
</dbReference>
<feature type="region of interest" description="Disordered" evidence="5">
    <location>
        <begin position="204"/>
        <end position="223"/>
    </location>
</feature>
<dbReference type="RefSeq" id="WP_152816861.1">
    <property type="nucleotide sequence ID" value="NZ_VJXX01000006.1"/>
</dbReference>
<evidence type="ECO:0000256" key="1">
    <source>
        <dbReference type="ARBA" id="ARBA00004141"/>
    </source>
</evidence>
<dbReference type="CDD" id="cd16914">
    <property type="entry name" value="EcfT"/>
    <property type="match status" value="1"/>
</dbReference>
<keyword evidence="3 6" id="KW-1133">Transmembrane helix</keyword>
<accession>A0A7X1NS62</accession>
<reference evidence="8" key="1">
    <citation type="submission" date="2019-07" db="EMBL/GenBank/DDBJ databases">
        <title>Arthrobacter KR32 sp. nov., isolated from mountain cheese made of cows milk.</title>
        <authorList>
            <person name="Flegler A."/>
        </authorList>
    </citation>
    <scope>NUCLEOTIDE SEQUENCE [LARGE SCALE GENOMIC DNA]</scope>
    <source>
        <strain evidence="8">KR32</strain>
    </source>
</reference>
<dbReference type="PANTHER" id="PTHR33514:SF13">
    <property type="entry name" value="PROTEIN ABCI12, CHLOROPLASTIC"/>
    <property type="match status" value="1"/>
</dbReference>
<evidence type="ECO:0000313" key="8">
    <source>
        <dbReference type="Proteomes" id="UP000326464"/>
    </source>
</evidence>
<evidence type="ECO:0000256" key="6">
    <source>
        <dbReference type="SAM" id="Phobius"/>
    </source>
</evidence>
<evidence type="ECO:0000256" key="4">
    <source>
        <dbReference type="ARBA" id="ARBA00023136"/>
    </source>
</evidence>
<evidence type="ECO:0000256" key="5">
    <source>
        <dbReference type="SAM" id="MobiDB-lite"/>
    </source>
</evidence>
<evidence type="ECO:0000256" key="2">
    <source>
        <dbReference type="ARBA" id="ARBA00022692"/>
    </source>
</evidence>
<gene>
    <name evidence="7" type="ORF">FNH21_14910</name>
</gene>
<feature type="transmembrane region" description="Helical" evidence="6">
    <location>
        <begin position="55"/>
        <end position="76"/>
    </location>
</feature>
<comment type="caution">
    <text evidence="7">The sequence shown here is derived from an EMBL/GenBank/DDBJ whole genome shotgun (WGS) entry which is preliminary data.</text>
</comment>
<feature type="transmembrane region" description="Helical" evidence="6">
    <location>
        <begin position="7"/>
        <end position="25"/>
    </location>
</feature>
<dbReference type="InterPro" id="IPR003339">
    <property type="entry name" value="ABC/ECF_trnsptr_transmembrane"/>
</dbReference>
<dbReference type="Pfam" id="PF02361">
    <property type="entry name" value="CbiQ"/>
    <property type="match status" value="1"/>
</dbReference>
<keyword evidence="4 6" id="KW-0472">Membrane</keyword>
<feature type="transmembrane region" description="Helical" evidence="6">
    <location>
        <begin position="31"/>
        <end position="48"/>
    </location>
</feature>
<dbReference type="Proteomes" id="UP000326464">
    <property type="component" value="Unassembled WGS sequence"/>
</dbReference>
<organism evidence="7 8">
    <name type="scientific">Arthrobacter bussei</name>
    <dbReference type="NCBI Taxonomy" id="2594179"/>
    <lineage>
        <taxon>Bacteria</taxon>
        <taxon>Bacillati</taxon>
        <taxon>Actinomycetota</taxon>
        <taxon>Actinomycetes</taxon>
        <taxon>Micrococcales</taxon>
        <taxon>Micrococcaceae</taxon>
        <taxon>Arthrobacter</taxon>
    </lineage>
</organism>
<comment type="subcellular location">
    <subcellularLocation>
        <location evidence="1">Membrane</location>
        <topology evidence="1">Multi-pass membrane protein</topology>
    </subcellularLocation>
</comment>
<feature type="transmembrane region" description="Helical" evidence="6">
    <location>
        <begin position="138"/>
        <end position="154"/>
    </location>
</feature>
<feature type="transmembrane region" description="Helical" evidence="6">
    <location>
        <begin position="232"/>
        <end position="250"/>
    </location>
</feature>
<keyword evidence="2 6" id="KW-0812">Transmembrane</keyword>
<protein>
    <submittedName>
        <fullName evidence="7">Energy-coupling factor transporter transmembrane protein EcfT</fullName>
    </submittedName>
</protein>
<proteinExistence type="predicted"/>
<evidence type="ECO:0000313" key="7">
    <source>
        <dbReference type="EMBL" id="MPY11992.1"/>
    </source>
</evidence>
<feature type="transmembrane region" description="Helical" evidence="6">
    <location>
        <begin position="96"/>
        <end position="117"/>
    </location>
</feature>
<name>A0A7X1NS62_9MICC</name>
<keyword evidence="8" id="KW-1185">Reference proteome</keyword>
<dbReference type="GO" id="GO:0005886">
    <property type="term" value="C:plasma membrane"/>
    <property type="evidence" value="ECO:0007669"/>
    <property type="project" value="TreeGrafter"/>
</dbReference>
<evidence type="ECO:0000256" key="3">
    <source>
        <dbReference type="ARBA" id="ARBA00022989"/>
    </source>
</evidence>
<feature type="transmembrane region" description="Helical" evidence="6">
    <location>
        <begin position="174"/>
        <end position="194"/>
    </location>
</feature>
<dbReference type="OrthoDB" id="5431428at2"/>